<keyword evidence="2" id="KW-1185">Reference proteome</keyword>
<organism evidence="1 2">
    <name type="scientific">Streptomyces kanamyceticus</name>
    <dbReference type="NCBI Taxonomy" id="1967"/>
    <lineage>
        <taxon>Bacteria</taxon>
        <taxon>Bacillati</taxon>
        <taxon>Actinomycetota</taxon>
        <taxon>Actinomycetes</taxon>
        <taxon>Kitasatosporales</taxon>
        <taxon>Streptomycetaceae</taxon>
        <taxon>Streptomyces</taxon>
    </lineage>
</organism>
<dbReference type="Proteomes" id="UP000325529">
    <property type="component" value="Chromosome"/>
</dbReference>
<protein>
    <submittedName>
        <fullName evidence="1">Uncharacterized protein</fullName>
    </submittedName>
</protein>
<dbReference type="AlphaFoldDB" id="A0A5J6GGT3"/>
<evidence type="ECO:0000313" key="1">
    <source>
        <dbReference type="EMBL" id="QEU95180.1"/>
    </source>
</evidence>
<gene>
    <name evidence="1" type="ORF">CP970_33555</name>
</gene>
<accession>A0A5J6GGT3</accession>
<name>A0A5J6GGT3_STRKN</name>
<proteinExistence type="predicted"/>
<dbReference type="EMBL" id="CP023699">
    <property type="protein sequence ID" value="QEU95180.1"/>
    <property type="molecule type" value="Genomic_DNA"/>
</dbReference>
<evidence type="ECO:0000313" key="2">
    <source>
        <dbReference type="Proteomes" id="UP000325529"/>
    </source>
</evidence>
<dbReference type="KEGG" id="ska:CP970_33555"/>
<sequence>MDAHQARSLHESRLMRLANVTGVGTGRDEHSGQDVIVVFVTHRVPRDRLRDEDVVPEVLEGVPVRVLAIGEVDAQHGEA</sequence>
<dbReference type="OrthoDB" id="4250751at2"/>
<reference evidence="1 2" key="1">
    <citation type="submission" date="2017-09" db="EMBL/GenBank/DDBJ databases">
        <authorList>
            <person name="Lee N."/>
            <person name="Cho B.-K."/>
        </authorList>
    </citation>
    <scope>NUCLEOTIDE SEQUENCE [LARGE SCALE GENOMIC DNA]</scope>
    <source>
        <strain evidence="1 2">ATCC 12853</strain>
    </source>
</reference>